<accession>A0A538SI84</accession>
<sequence>MATKPSRTTGRAGPAEKQLEAFIGKFAPKDQRLIRAVRSTVRKRFPTANELVWDNYNFFVIGYSPTERPSDSIVSIAARANGVGLCFIHGAGLPDPGKLLLGSGRQTRFIRLESAAVLARPEVEALLAAAIARAQTPLAAGGRGKLLIRSVSAKQRPRRKPAR</sequence>
<feature type="domain" description="YdhG-like" evidence="1">
    <location>
        <begin position="31"/>
        <end position="131"/>
    </location>
</feature>
<dbReference type="SUPFAM" id="SSF159888">
    <property type="entry name" value="YdhG-like"/>
    <property type="match status" value="1"/>
</dbReference>
<dbReference type="Proteomes" id="UP000317716">
    <property type="component" value="Unassembled WGS sequence"/>
</dbReference>
<dbReference type="AlphaFoldDB" id="A0A538SI84"/>
<dbReference type="Pfam" id="PF08818">
    <property type="entry name" value="DUF1801"/>
    <property type="match status" value="1"/>
</dbReference>
<evidence type="ECO:0000313" key="2">
    <source>
        <dbReference type="EMBL" id="TMQ51076.1"/>
    </source>
</evidence>
<evidence type="ECO:0000259" key="1">
    <source>
        <dbReference type="Pfam" id="PF08818"/>
    </source>
</evidence>
<organism evidence="2 3">
    <name type="scientific">Eiseniibacteriota bacterium</name>
    <dbReference type="NCBI Taxonomy" id="2212470"/>
    <lineage>
        <taxon>Bacteria</taxon>
        <taxon>Candidatus Eiseniibacteriota</taxon>
    </lineage>
</organism>
<protein>
    <recommendedName>
        <fullName evidence="1">YdhG-like domain-containing protein</fullName>
    </recommendedName>
</protein>
<evidence type="ECO:0000313" key="3">
    <source>
        <dbReference type="Proteomes" id="UP000317716"/>
    </source>
</evidence>
<reference evidence="2 3" key="1">
    <citation type="journal article" date="2019" name="Nat. Microbiol.">
        <title>Mediterranean grassland soil C-N compound turnover is dependent on rainfall and depth, and is mediated by genomically divergent microorganisms.</title>
        <authorList>
            <person name="Diamond S."/>
            <person name="Andeer P.F."/>
            <person name="Li Z."/>
            <person name="Crits-Christoph A."/>
            <person name="Burstein D."/>
            <person name="Anantharaman K."/>
            <person name="Lane K.R."/>
            <person name="Thomas B.C."/>
            <person name="Pan C."/>
            <person name="Northen T.R."/>
            <person name="Banfield J.F."/>
        </authorList>
    </citation>
    <scope>NUCLEOTIDE SEQUENCE [LARGE SCALE GENOMIC DNA]</scope>
    <source>
        <strain evidence="2">WS_2</strain>
    </source>
</reference>
<proteinExistence type="predicted"/>
<gene>
    <name evidence="2" type="ORF">E6K72_10820</name>
</gene>
<dbReference type="EMBL" id="VBOS01000389">
    <property type="protein sequence ID" value="TMQ51076.1"/>
    <property type="molecule type" value="Genomic_DNA"/>
</dbReference>
<dbReference type="InterPro" id="IPR014922">
    <property type="entry name" value="YdhG-like"/>
</dbReference>
<comment type="caution">
    <text evidence="2">The sequence shown here is derived from an EMBL/GenBank/DDBJ whole genome shotgun (WGS) entry which is preliminary data.</text>
</comment>
<name>A0A538SI84_UNCEI</name>